<dbReference type="PANTHER" id="PTHR11986">
    <property type="entry name" value="AMINOTRANSFERASE CLASS III"/>
    <property type="match status" value="1"/>
</dbReference>
<dbReference type="PIRSF" id="PIRSF000521">
    <property type="entry name" value="Transaminase_4ab_Lys_Orn"/>
    <property type="match status" value="1"/>
</dbReference>
<dbReference type="Gene3D" id="3.40.640.10">
    <property type="entry name" value="Type I PLP-dependent aspartate aminotransferase-like (Major domain)"/>
    <property type="match status" value="1"/>
</dbReference>
<evidence type="ECO:0000313" key="10">
    <source>
        <dbReference type="Proteomes" id="UP000177117"/>
    </source>
</evidence>
<dbReference type="GO" id="GO:0042802">
    <property type="term" value="F:identical protein binding"/>
    <property type="evidence" value="ECO:0007669"/>
    <property type="project" value="TreeGrafter"/>
</dbReference>
<reference evidence="9 10" key="1">
    <citation type="journal article" date="2016" name="Nat. Commun.">
        <title>Thousands of microbial genomes shed light on interconnected biogeochemical processes in an aquifer system.</title>
        <authorList>
            <person name="Anantharaman K."/>
            <person name="Brown C.T."/>
            <person name="Hug L.A."/>
            <person name="Sharon I."/>
            <person name="Castelle C.J."/>
            <person name="Probst A.J."/>
            <person name="Thomas B.C."/>
            <person name="Singh A."/>
            <person name="Wilkins M.J."/>
            <person name="Karaoz U."/>
            <person name="Brodie E.L."/>
            <person name="Williams K.H."/>
            <person name="Hubbard S.S."/>
            <person name="Banfield J.F."/>
        </authorList>
    </citation>
    <scope>NUCLEOTIDE SEQUENCE [LARGE SCALE GENOMIC DNA]</scope>
</reference>
<comment type="similarity">
    <text evidence="8">Belongs to the class-III pyridoxal-phosphate-dependent aminotransferase family.</text>
</comment>
<comment type="cofactor">
    <cofactor evidence="1">
        <name>pyridoxal 5'-phosphate</name>
        <dbReference type="ChEBI" id="CHEBI:597326"/>
    </cofactor>
</comment>
<dbReference type="PANTHER" id="PTHR11986:SF18">
    <property type="entry name" value="ORNITHINE AMINOTRANSFERASE, MITOCHONDRIAL"/>
    <property type="match status" value="1"/>
</dbReference>
<dbReference type="Gene3D" id="3.90.1150.10">
    <property type="entry name" value="Aspartate Aminotransferase, domain 1"/>
    <property type="match status" value="1"/>
</dbReference>
<dbReference type="InterPro" id="IPR010164">
    <property type="entry name" value="Orn_aminotrans"/>
</dbReference>
<dbReference type="GO" id="GO:0004587">
    <property type="term" value="F:ornithine aminotransferase activity"/>
    <property type="evidence" value="ECO:0007669"/>
    <property type="project" value="UniProtKB-EC"/>
</dbReference>
<evidence type="ECO:0000256" key="1">
    <source>
        <dbReference type="ARBA" id="ARBA00001933"/>
    </source>
</evidence>
<name>A0A1F8EM85_9BACT</name>
<dbReference type="GO" id="GO:0030170">
    <property type="term" value="F:pyridoxal phosphate binding"/>
    <property type="evidence" value="ECO:0007669"/>
    <property type="project" value="InterPro"/>
</dbReference>
<dbReference type="InterPro" id="IPR049704">
    <property type="entry name" value="Aminotrans_3_PPA_site"/>
</dbReference>
<dbReference type="PROSITE" id="PS00600">
    <property type="entry name" value="AA_TRANSFER_CLASS_3"/>
    <property type="match status" value="1"/>
</dbReference>
<sequence>MEENYSKTDLVWLSKFYLAPNYNSYPVIVDWASGCKVWDVEGKEYIDMLSGYSALNFGHVHPKITRALLYQADKVAVCPRKFLSEELIFFAKELAEFCGMEMVLPSNGGAEAVETAIKLARKWAYTKKGVSKNRAKIITCENNFHGRTVTIVSFSSEPQYIDLFGPRTPGFKKIPFGDAGALRGAITSDTAAFLVEPIQGEGGIVIPPDGYLKECREICYENNVLLIVDEIQTGFGRTGKMFACDHENVKPDLYILGKALGGGVLPVSAVVGSRELLSVFVPGDHGSTFGGNPLACHVAREALNVLREERLAERVLETGEYFLRHLRKIKSPSIKEVRGRGLLIGIEVKFGGLDAHEYCKRLIEEGVLCSDTKRYVIRIAPPLIINKAEIDWALERIEKVLTT</sequence>
<comment type="pathway">
    <text evidence="2">Amino-acid biosynthesis; L-proline biosynthesis; L-glutamate 5-semialdehyde from L-ornithine: step 1/1.</text>
</comment>
<gene>
    <name evidence="9" type="ORF">A2650_03885</name>
</gene>
<accession>A0A1F8EM85</accession>
<dbReference type="EMBL" id="MGJD01000001">
    <property type="protein sequence ID" value="OGN01971.1"/>
    <property type="molecule type" value="Genomic_DNA"/>
</dbReference>
<dbReference type="InterPro" id="IPR005814">
    <property type="entry name" value="Aminotrans_3"/>
</dbReference>
<dbReference type="GO" id="GO:0055129">
    <property type="term" value="P:L-proline biosynthetic process"/>
    <property type="evidence" value="ECO:0007669"/>
    <property type="project" value="UniProtKB-UniPathway"/>
</dbReference>
<dbReference type="InterPro" id="IPR015422">
    <property type="entry name" value="PyrdxlP-dep_Trfase_small"/>
</dbReference>
<dbReference type="EC" id="2.6.1.13" evidence="3"/>
<evidence type="ECO:0000256" key="5">
    <source>
        <dbReference type="ARBA" id="ARBA00022679"/>
    </source>
</evidence>
<proteinExistence type="inferred from homology"/>
<dbReference type="NCBIfam" id="TIGR01885">
    <property type="entry name" value="Orn_aminotrans"/>
    <property type="match status" value="1"/>
</dbReference>
<evidence type="ECO:0000256" key="4">
    <source>
        <dbReference type="ARBA" id="ARBA00022576"/>
    </source>
</evidence>
<keyword evidence="5" id="KW-0808">Transferase</keyword>
<dbReference type="SUPFAM" id="SSF53383">
    <property type="entry name" value="PLP-dependent transferases"/>
    <property type="match status" value="1"/>
</dbReference>
<dbReference type="AlphaFoldDB" id="A0A1F8EM85"/>
<evidence type="ECO:0000256" key="7">
    <source>
        <dbReference type="ARBA" id="ARBA00030587"/>
    </source>
</evidence>
<evidence type="ECO:0000256" key="6">
    <source>
        <dbReference type="ARBA" id="ARBA00022898"/>
    </source>
</evidence>
<dbReference type="InterPro" id="IPR015424">
    <property type="entry name" value="PyrdxlP-dep_Trfase"/>
</dbReference>
<organism evidence="9 10">
    <name type="scientific">Candidatus Yanofskybacteria bacterium RIFCSPHIGHO2_01_FULL_41_53</name>
    <dbReference type="NCBI Taxonomy" id="1802663"/>
    <lineage>
        <taxon>Bacteria</taxon>
        <taxon>Candidatus Yanofskyibacteriota</taxon>
    </lineage>
</organism>
<keyword evidence="4" id="KW-0032">Aminotransferase</keyword>
<protein>
    <recommendedName>
        <fullName evidence="3">ornithine aminotransferase</fullName>
        <ecNumber evidence="3">2.6.1.13</ecNumber>
    </recommendedName>
    <alternativeName>
        <fullName evidence="7">Ornithine--oxo-acid aminotransferase</fullName>
    </alternativeName>
</protein>
<dbReference type="UniPathway" id="UPA00098">
    <property type="reaction ID" value="UER00358"/>
</dbReference>
<dbReference type="FunFam" id="3.40.640.10:FF:000011">
    <property type="entry name" value="Ornithine aminotransferase"/>
    <property type="match status" value="1"/>
</dbReference>
<keyword evidence="6 8" id="KW-0663">Pyridoxal phosphate</keyword>
<evidence type="ECO:0000256" key="2">
    <source>
        <dbReference type="ARBA" id="ARBA00004998"/>
    </source>
</evidence>
<comment type="caution">
    <text evidence="9">The sequence shown here is derived from an EMBL/GenBank/DDBJ whole genome shotgun (WGS) entry which is preliminary data.</text>
</comment>
<dbReference type="InterPro" id="IPR050103">
    <property type="entry name" value="Class-III_PLP-dep_AT"/>
</dbReference>
<dbReference type="Proteomes" id="UP000177117">
    <property type="component" value="Unassembled WGS sequence"/>
</dbReference>
<evidence type="ECO:0000256" key="3">
    <source>
        <dbReference type="ARBA" id="ARBA00012924"/>
    </source>
</evidence>
<dbReference type="CDD" id="cd00610">
    <property type="entry name" value="OAT_like"/>
    <property type="match status" value="1"/>
</dbReference>
<dbReference type="Pfam" id="PF00202">
    <property type="entry name" value="Aminotran_3"/>
    <property type="match status" value="1"/>
</dbReference>
<evidence type="ECO:0000256" key="8">
    <source>
        <dbReference type="RuleBase" id="RU003560"/>
    </source>
</evidence>
<evidence type="ECO:0000313" key="9">
    <source>
        <dbReference type="EMBL" id="OGN01971.1"/>
    </source>
</evidence>
<dbReference type="InterPro" id="IPR015421">
    <property type="entry name" value="PyrdxlP-dep_Trfase_major"/>
</dbReference>